<dbReference type="SMART" id="SM00974">
    <property type="entry name" value="T5orf172"/>
    <property type="match status" value="1"/>
</dbReference>
<dbReference type="AlphaFoldDB" id="A0A238VNN1"/>
<gene>
    <name evidence="3" type="ORF">SAMN06265355_10255</name>
</gene>
<organism evidence="3 4">
    <name type="scientific">Actinomadura mexicana</name>
    <dbReference type="NCBI Taxonomy" id="134959"/>
    <lineage>
        <taxon>Bacteria</taxon>
        <taxon>Bacillati</taxon>
        <taxon>Actinomycetota</taxon>
        <taxon>Actinomycetes</taxon>
        <taxon>Streptosporangiales</taxon>
        <taxon>Thermomonosporaceae</taxon>
        <taxon>Actinomadura</taxon>
    </lineage>
</organism>
<dbReference type="EMBL" id="FZNP01000002">
    <property type="protein sequence ID" value="SNR35363.1"/>
    <property type="molecule type" value="Genomic_DNA"/>
</dbReference>
<feature type="region of interest" description="Disordered" evidence="1">
    <location>
        <begin position="254"/>
        <end position="294"/>
    </location>
</feature>
<evidence type="ECO:0000256" key="1">
    <source>
        <dbReference type="SAM" id="MobiDB-lite"/>
    </source>
</evidence>
<dbReference type="Proteomes" id="UP000198420">
    <property type="component" value="Unassembled WGS sequence"/>
</dbReference>
<accession>A0A238VNN1</accession>
<feature type="domain" description="Bacteriophage T5 Orf172 DNA-binding" evidence="2">
    <location>
        <begin position="1"/>
        <end position="70"/>
    </location>
</feature>
<evidence type="ECO:0000259" key="2">
    <source>
        <dbReference type="SMART" id="SM00974"/>
    </source>
</evidence>
<keyword evidence="4" id="KW-1185">Reference proteome</keyword>
<dbReference type="Pfam" id="PF13455">
    <property type="entry name" value="MUG113"/>
    <property type="match status" value="1"/>
</dbReference>
<sequence length="294" mass="32457">MTTKLAEDRARKLQHTGVPLPFDVEFRSATSHPRAVESTAHVELAPFRVAPNREFFRCPPSVAIGAVENALLDAAGLPAWATDHQHFVKHGDRIAITMRAGDLFVVLSYPHLMARQADPIDIWQAHSNGDSLELMGSATPGHVAGFSDGDPGGEADPVPYVDRAGTTPNGSINGRERLMPGERLLWLRPVANGESCALAMFEMQNHCQVISRTWNLKLTPHGHPLILNIPSIEELPPCAVRAVRGAMRMAFPRRWAPRSPDPTEGWTPVASDPPPPEYWLRQLEPPTRRRGDRI</sequence>
<dbReference type="RefSeq" id="WP_425427288.1">
    <property type="nucleotide sequence ID" value="NZ_FZNP01000002.1"/>
</dbReference>
<protein>
    <submittedName>
        <fullName evidence="3">T5orf172 domain-containing protein</fullName>
    </submittedName>
</protein>
<reference evidence="4" key="1">
    <citation type="submission" date="2017-06" db="EMBL/GenBank/DDBJ databases">
        <authorList>
            <person name="Varghese N."/>
            <person name="Submissions S."/>
        </authorList>
    </citation>
    <scope>NUCLEOTIDE SEQUENCE [LARGE SCALE GENOMIC DNA]</scope>
    <source>
        <strain evidence="4">DSM 44485</strain>
    </source>
</reference>
<dbReference type="InterPro" id="IPR018306">
    <property type="entry name" value="Phage_T5_Orf172_DNA-bd"/>
</dbReference>
<evidence type="ECO:0000313" key="3">
    <source>
        <dbReference type="EMBL" id="SNR35363.1"/>
    </source>
</evidence>
<name>A0A238VNN1_9ACTN</name>
<proteinExistence type="predicted"/>
<evidence type="ECO:0000313" key="4">
    <source>
        <dbReference type="Proteomes" id="UP000198420"/>
    </source>
</evidence>